<dbReference type="HOGENOM" id="CLU_3199040_0_0_6"/>
<name>D2BY46_DICZ5</name>
<gene>
    <name evidence="2" type="ordered locus">Dd586_3808</name>
</gene>
<reference evidence="2" key="1">
    <citation type="submission" date="2009-12" db="EMBL/GenBank/DDBJ databases">
        <title>Complete sequence of Dickeya dadantii Ech586.</title>
        <authorList>
            <consortium name="US DOE Joint Genome Institute"/>
            <person name="Lucas S."/>
            <person name="Copeland A."/>
            <person name="Lapidus A."/>
            <person name="Glavina del Rio T."/>
            <person name="Tice H."/>
            <person name="Bruce D."/>
            <person name="Goodwin L."/>
            <person name="Pitluck S."/>
            <person name="Munk A.C."/>
            <person name="Brettin T."/>
            <person name="Detter J.C."/>
            <person name="Han C."/>
            <person name="Tapia R."/>
            <person name="Larimer F."/>
            <person name="Land M."/>
            <person name="Hauser L."/>
            <person name="Kyrpides N."/>
            <person name="Mikhailova N."/>
            <person name="Balakrishnan V."/>
            <person name="Glasner J."/>
            <person name="Perna N.T."/>
        </authorList>
    </citation>
    <scope>NUCLEOTIDE SEQUENCE [LARGE SCALE GENOMIC DNA]</scope>
    <source>
        <strain evidence="2">Ech586</strain>
    </source>
</reference>
<evidence type="ECO:0000313" key="3">
    <source>
        <dbReference type="Proteomes" id="UP000001446"/>
    </source>
</evidence>
<accession>D2BY46</accession>
<keyword evidence="1" id="KW-0472">Membrane</keyword>
<keyword evidence="1" id="KW-0812">Transmembrane</keyword>
<protein>
    <submittedName>
        <fullName evidence="2">Uncharacterized protein</fullName>
    </submittedName>
</protein>
<dbReference type="Proteomes" id="UP000001446">
    <property type="component" value="Chromosome"/>
</dbReference>
<feature type="transmembrane region" description="Helical" evidence="1">
    <location>
        <begin position="25"/>
        <end position="41"/>
    </location>
</feature>
<evidence type="ECO:0000256" key="1">
    <source>
        <dbReference type="SAM" id="Phobius"/>
    </source>
</evidence>
<dbReference type="AlphaFoldDB" id="D2BY46"/>
<sequence>MRTRGAALMGLRHDCDNHTAKRRDIRAFFFIWIDCFIWAVIKRLF</sequence>
<evidence type="ECO:0000313" key="2">
    <source>
        <dbReference type="EMBL" id="ACZ78638.1"/>
    </source>
</evidence>
<organism evidence="2 3">
    <name type="scientific">Dickeya zeae (strain Ech586)</name>
    <name type="common">Dickeya dadantii (strain Ech586)</name>
    <dbReference type="NCBI Taxonomy" id="590409"/>
    <lineage>
        <taxon>Bacteria</taxon>
        <taxon>Pseudomonadati</taxon>
        <taxon>Pseudomonadota</taxon>
        <taxon>Gammaproteobacteria</taxon>
        <taxon>Enterobacterales</taxon>
        <taxon>Pectobacteriaceae</taxon>
        <taxon>Dickeya</taxon>
        <taxon>Dickeya parazeae</taxon>
    </lineage>
</organism>
<proteinExistence type="predicted"/>
<dbReference type="EMBL" id="CP001836">
    <property type="protein sequence ID" value="ACZ78638.1"/>
    <property type="molecule type" value="Genomic_DNA"/>
</dbReference>
<keyword evidence="3" id="KW-1185">Reference proteome</keyword>
<keyword evidence="1" id="KW-1133">Transmembrane helix</keyword>
<dbReference type="KEGG" id="ddc:Dd586_3808"/>
<dbReference type="STRING" id="590409.Dd586_3808"/>